<evidence type="ECO:0000313" key="2">
    <source>
        <dbReference type="Proteomes" id="UP000006055"/>
    </source>
</evidence>
<gene>
    <name evidence="1" type="ordered locus">Desti_0501</name>
</gene>
<dbReference type="AlphaFoldDB" id="I4C0Z3"/>
<dbReference type="STRING" id="706587.Desti_0501"/>
<dbReference type="EMBL" id="CP003360">
    <property type="protein sequence ID" value="AFM23234.1"/>
    <property type="molecule type" value="Genomic_DNA"/>
</dbReference>
<organism evidence="1 2">
    <name type="scientific">Desulfomonile tiedjei (strain ATCC 49306 / DSM 6799 / DCB-1)</name>
    <dbReference type="NCBI Taxonomy" id="706587"/>
    <lineage>
        <taxon>Bacteria</taxon>
        <taxon>Pseudomonadati</taxon>
        <taxon>Thermodesulfobacteriota</taxon>
        <taxon>Desulfomonilia</taxon>
        <taxon>Desulfomonilales</taxon>
        <taxon>Desulfomonilaceae</taxon>
        <taxon>Desulfomonile</taxon>
    </lineage>
</organism>
<evidence type="ECO:0000313" key="1">
    <source>
        <dbReference type="EMBL" id="AFM23234.1"/>
    </source>
</evidence>
<accession>I4C0Z3</accession>
<reference evidence="2" key="1">
    <citation type="submission" date="2012-06" db="EMBL/GenBank/DDBJ databases">
        <title>Complete sequence of chromosome of Desulfomonile tiedjei DSM 6799.</title>
        <authorList>
            <person name="Lucas S."/>
            <person name="Copeland A."/>
            <person name="Lapidus A."/>
            <person name="Glavina del Rio T."/>
            <person name="Dalin E."/>
            <person name="Tice H."/>
            <person name="Bruce D."/>
            <person name="Goodwin L."/>
            <person name="Pitluck S."/>
            <person name="Peters L."/>
            <person name="Ovchinnikova G."/>
            <person name="Zeytun A."/>
            <person name="Lu M."/>
            <person name="Kyrpides N."/>
            <person name="Mavromatis K."/>
            <person name="Ivanova N."/>
            <person name="Brettin T."/>
            <person name="Detter J.C."/>
            <person name="Han C."/>
            <person name="Larimer F."/>
            <person name="Land M."/>
            <person name="Hauser L."/>
            <person name="Markowitz V."/>
            <person name="Cheng J.-F."/>
            <person name="Hugenholtz P."/>
            <person name="Woyke T."/>
            <person name="Wu D."/>
            <person name="Spring S."/>
            <person name="Schroeder M."/>
            <person name="Brambilla E."/>
            <person name="Klenk H.-P."/>
            <person name="Eisen J.A."/>
        </authorList>
    </citation>
    <scope>NUCLEOTIDE SEQUENCE [LARGE SCALE GENOMIC DNA]</scope>
    <source>
        <strain evidence="2">ATCC 49306 / DSM 6799 / DCB-1</strain>
    </source>
</reference>
<keyword evidence="2" id="KW-1185">Reference proteome</keyword>
<dbReference type="KEGG" id="dti:Desti_0501"/>
<name>I4C0Z3_DESTA</name>
<sequence>MRLVLLRLIVKNSDILSYAQIQDITGDRRPTSRGCLKILECTNIVPRFIIPVGAGLVPAIPQ</sequence>
<dbReference type="HOGENOM" id="CLU_2896811_0_0_7"/>
<dbReference type="Proteomes" id="UP000006055">
    <property type="component" value="Chromosome"/>
</dbReference>
<protein>
    <submittedName>
        <fullName evidence="1">Uncharacterized protein</fullName>
    </submittedName>
</protein>
<proteinExistence type="predicted"/>